<dbReference type="InterPro" id="IPR027304">
    <property type="entry name" value="Trigger_fact/SurA_dom_sf"/>
</dbReference>
<comment type="caution">
    <text evidence="9">The sequence shown here is derived from an EMBL/GenBank/DDBJ whole genome shotgun (WGS) entry which is preliminary data.</text>
</comment>
<dbReference type="EC" id="5.2.1.8" evidence="3"/>
<dbReference type="EMBL" id="SPVF01000123">
    <property type="protein sequence ID" value="TFW21168.1"/>
    <property type="molecule type" value="Genomic_DNA"/>
</dbReference>
<reference evidence="9 10" key="1">
    <citation type="submission" date="2019-03" db="EMBL/GenBank/DDBJ databases">
        <title>Draft Genome Sequence of Massilia arenosa sp. nov., a Novel Massilia Species Isolated from a Sandy-loam Maize Soil.</title>
        <authorList>
            <person name="Raths R."/>
            <person name="Peta V."/>
            <person name="Bucking H."/>
        </authorList>
    </citation>
    <scope>NUCLEOTIDE SEQUENCE [LARGE SCALE GENOMIC DNA]</scope>
    <source>
        <strain evidence="9 10">MC02</strain>
    </source>
</reference>
<dbReference type="AlphaFoldDB" id="A0A4Y9SE09"/>
<dbReference type="NCBIfam" id="TIGR02925">
    <property type="entry name" value="cis_trans_EpsD"/>
    <property type="match status" value="1"/>
</dbReference>
<sequence length="302" mass="32462">MVALATLAGCSKSTQEHKPGQALASVNGQEITVLQLNEEMARANVQPAQQEAARKQLLQVLVDRQLLQTEAEKEKLDRDPKVVQAVERAKSLIIAQAYLQKHIGNVAKPGKQEVEDYFNKNPQFFSNRKQYVMNELLVSGANMTDELKAASDSAHGLDELAAWLDSHKIPYQRGQVTRSTSDMPVELSNKLASTPKGQLFVVREPQRALFLAVSEVKDAPVTLATAAPQIEQFLLNKKNKEAAEAELARLRSTAKIEYLNGQTAPATTGPGAPGAAATAAAPEATTTAAADGSTERGVAGLK</sequence>
<evidence type="ECO:0000259" key="8">
    <source>
        <dbReference type="Pfam" id="PF13145"/>
    </source>
</evidence>
<dbReference type="InterPro" id="IPR050245">
    <property type="entry name" value="PrsA_foldase"/>
</dbReference>
<dbReference type="InterPro" id="IPR000297">
    <property type="entry name" value="PPIase_PpiC"/>
</dbReference>
<keyword evidence="6 9" id="KW-0413">Isomerase</keyword>
<dbReference type="Gene3D" id="3.10.50.40">
    <property type="match status" value="1"/>
</dbReference>
<organism evidence="9 10">
    <name type="scientific">Zemynaea arenosa</name>
    <dbReference type="NCBI Taxonomy" id="2561931"/>
    <lineage>
        <taxon>Bacteria</taxon>
        <taxon>Pseudomonadati</taxon>
        <taxon>Pseudomonadota</taxon>
        <taxon>Betaproteobacteria</taxon>
        <taxon>Burkholderiales</taxon>
        <taxon>Oxalobacteraceae</taxon>
        <taxon>Telluria group</taxon>
        <taxon>Zemynaea</taxon>
    </lineage>
</organism>
<dbReference type="Gene3D" id="1.10.4030.10">
    <property type="entry name" value="Porin chaperone SurA, peptide-binding domain"/>
    <property type="match status" value="1"/>
</dbReference>
<evidence type="ECO:0000256" key="7">
    <source>
        <dbReference type="SAM" id="MobiDB-lite"/>
    </source>
</evidence>
<comment type="catalytic activity">
    <reaction evidence="1">
        <text>[protein]-peptidylproline (omega=180) = [protein]-peptidylproline (omega=0)</text>
        <dbReference type="Rhea" id="RHEA:16237"/>
        <dbReference type="Rhea" id="RHEA-COMP:10747"/>
        <dbReference type="Rhea" id="RHEA-COMP:10748"/>
        <dbReference type="ChEBI" id="CHEBI:83833"/>
        <dbReference type="ChEBI" id="CHEBI:83834"/>
        <dbReference type="EC" id="5.2.1.8"/>
    </reaction>
</comment>
<dbReference type="PANTHER" id="PTHR47245">
    <property type="entry name" value="PEPTIDYLPROLYL ISOMERASE"/>
    <property type="match status" value="1"/>
</dbReference>
<protein>
    <recommendedName>
        <fullName evidence="3">peptidylprolyl isomerase</fullName>
        <ecNumber evidence="3">5.2.1.8</ecNumber>
    </recommendedName>
</protein>
<dbReference type="InterPro" id="IPR014274">
    <property type="entry name" value="PPIase_EpsD"/>
</dbReference>
<dbReference type="Pfam" id="PF13145">
    <property type="entry name" value="Rotamase_2"/>
    <property type="match status" value="1"/>
</dbReference>
<keyword evidence="5" id="KW-0697">Rotamase</keyword>
<dbReference type="PANTHER" id="PTHR47245:SF1">
    <property type="entry name" value="FOLDASE PROTEIN PRSA"/>
    <property type="match status" value="1"/>
</dbReference>
<name>A0A4Y9SE09_9BURK</name>
<feature type="region of interest" description="Disordered" evidence="7">
    <location>
        <begin position="262"/>
        <end position="302"/>
    </location>
</feature>
<evidence type="ECO:0000256" key="4">
    <source>
        <dbReference type="ARBA" id="ARBA00022729"/>
    </source>
</evidence>
<evidence type="ECO:0000256" key="1">
    <source>
        <dbReference type="ARBA" id="ARBA00000971"/>
    </source>
</evidence>
<dbReference type="InterPro" id="IPR046357">
    <property type="entry name" value="PPIase_dom_sf"/>
</dbReference>
<evidence type="ECO:0000256" key="2">
    <source>
        <dbReference type="ARBA" id="ARBA00007656"/>
    </source>
</evidence>
<keyword evidence="4" id="KW-0732">Signal</keyword>
<dbReference type="SUPFAM" id="SSF109998">
    <property type="entry name" value="Triger factor/SurA peptide-binding domain-like"/>
    <property type="match status" value="1"/>
</dbReference>
<evidence type="ECO:0000313" key="9">
    <source>
        <dbReference type="EMBL" id="TFW21168.1"/>
    </source>
</evidence>
<dbReference type="Gene3D" id="1.10.8.1040">
    <property type="match status" value="1"/>
</dbReference>
<proteinExistence type="inferred from homology"/>
<dbReference type="Proteomes" id="UP000298438">
    <property type="component" value="Unassembled WGS sequence"/>
</dbReference>
<gene>
    <name evidence="9" type="primary">epsD</name>
    <name evidence="9" type="ORF">E4L96_09325</name>
</gene>
<feature type="domain" description="PpiC" evidence="8">
    <location>
        <begin position="111"/>
        <end position="226"/>
    </location>
</feature>
<comment type="similarity">
    <text evidence="2">Belongs to the PpiC/parvulin rotamase family.</text>
</comment>
<accession>A0A4Y9SE09</accession>
<evidence type="ECO:0000256" key="6">
    <source>
        <dbReference type="ARBA" id="ARBA00023235"/>
    </source>
</evidence>
<dbReference type="GO" id="GO:0003755">
    <property type="term" value="F:peptidyl-prolyl cis-trans isomerase activity"/>
    <property type="evidence" value="ECO:0007669"/>
    <property type="project" value="UniProtKB-KW"/>
</dbReference>
<evidence type="ECO:0000313" key="10">
    <source>
        <dbReference type="Proteomes" id="UP000298438"/>
    </source>
</evidence>
<keyword evidence="10" id="KW-1185">Reference proteome</keyword>
<evidence type="ECO:0000256" key="5">
    <source>
        <dbReference type="ARBA" id="ARBA00023110"/>
    </source>
</evidence>
<feature type="compositionally biased region" description="Low complexity" evidence="7">
    <location>
        <begin position="263"/>
        <end position="290"/>
    </location>
</feature>
<evidence type="ECO:0000256" key="3">
    <source>
        <dbReference type="ARBA" id="ARBA00013194"/>
    </source>
</evidence>
<dbReference type="OrthoDB" id="5564407at2"/>